<sequence>MGNPPSSCTNTAPFFPCALHSYKYTWGSIVGGVLLSLEFYGRQLAIPMVQPSDFLTSEVQTLVRHF</sequence>
<dbReference type="KEGG" id="dpx:DAPPUDRAFT_240864"/>
<dbReference type="Proteomes" id="UP000000305">
    <property type="component" value="Unassembled WGS sequence"/>
</dbReference>
<evidence type="ECO:0000313" key="1">
    <source>
        <dbReference type="EMBL" id="EFX82609.1"/>
    </source>
</evidence>
<dbReference type="HOGENOM" id="CLU_2833752_0_0_1"/>
<dbReference type="InParanoid" id="E9GCS5"/>
<keyword evidence="2" id="KW-1185">Reference proteome</keyword>
<dbReference type="AlphaFoldDB" id="E9GCS5"/>
<organism evidence="1 2">
    <name type="scientific">Daphnia pulex</name>
    <name type="common">Water flea</name>
    <dbReference type="NCBI Taxonomy" id="6669"/>
    <lineage>
        <taxon>Eukaryota</taxon>
        <taxon>Metazoa</taxon>
        <taxon>Ecdysozoa</taxon>
        <taxon>Arthropoda</taxon>
        <taxon>Crustacea</taxon>
        <taxon>Branchiopoda</taxon>
        <taxon>Diplostraca</taxon>
        <taxon>Cladocera</taxon>
        <taxon>Anomopoda</taxon>
        <taxon>Daphniidae</taxon>
        <taxon>Daphnia</taxon>
    </lineage>
</organism>
<dbReference type="EMBL" id="GL732539">
    <property type="protein sequence ID" value="EFX82609.1"/>
    <property type="molecule type" value="Genomic_DNA"/>
</dbReference>
<evidence type="ECO:0000313" key="2">
    <source>
        <dbReference type="Proteomes" id="UP000000305"/>
    </source>
</evidence>
<proteinExistence type="predicted"/>
<protein>
    <submittedName>
        <fullName evidence="1">Uncharacterized protein</fullName>
    </submittedName>
</protein>
<name>E9GCS5_DAPPU</name>
<gene>
    <name evidence="1" type="ORF">DAPPUDRAFT_240864</name>
</gene>
<reference evidence="1 2" key="1">
    <citation type="journal article" date="2011" name="Science">
        <title>The ecoresponsive genome of Daphnia pulex.</title>
        <authorList>
            <person name="Colbourne J.K."/>
            <person name="Pfrender M.E."/>
            <person name="Gilbert D."/>
            <person name="Thomas W.K."/>
            <person name="Tucker A."/>
            <person name="Oakley T.H."/>
            <person name="Tokishita S."/>
            <person name="Aerts A."/>
            <person name="Arnold G.J."/>
            <person name="Basu M.K."/>
            <person name="Bauer D.J."/>
            <person name="Caceres C.E."/>
            <person name="Carmel L."/>
            <person name="Casola C."/>
            <person name="Choi J.H."/>
            <person name="Detter J.C."/>
            <person name="Dong Q."/>
            <person name="Dusheyko S."/>
            <person name="Eads B.D."/>
            <person name="Frohlich T."/>
            <person name="Geiler-Samerotte K.A."/>
            <person name="Gerlach D."/>
            <person name="Hatcher P."/>
            <person name="Jogdeo S."/>
            <person name="Krijgsveld J."/>
            <person name="Kriventseva E.V."/>
            <person name="Kultz D."/>
            <person name="Laforsch C."/>
            <person name="Lindquist E."/>
            <person name="Lopez J."/>
            <person name="Manak J.R."/>
            <person name="Muller J."/>
            <person name="Pangilinan J."/>
            <person name="Patwardhan R.P."/>
            <person name="Pitluck S."/>
            <person name="Pritham E.J."/>
            <person name="Rechtsteiner A."/>
            <person name="Rho M."/>
            <person name="Rogozin I.B."/>
            <person name="Sakarya O."/>
            <person name="Salamov A."/>
            <person name="Schaack S."/>
            <person name="Shapiro H."/>
            <person name="Shiga Y."/>
            <person name="Skalitzky C."/>
            <person name="Smith Z."/>
            <person name="Souvorov A."/>
            <person name="Sung W."/>
            <person name="Tang Z."/>
            <person name="Tsuchiya D."/>
            <person name="Tu H."/>
            <person name="Vos H."/>
            <person name="Wang M."/>
            <person name="Wolf Y.I."/>
            <person name="Yamagata H."/>
            <person name="Yamada T."/>
            <person name="Ye Y."/>
            <person name="Shaw J.R."/>
            <person name="Andrews J."/>
            <person name="Crease T.J."/>
            <person name="Tang H."/>
            <person name="Lucas S.M."/>
            <person name="Robertson H.M."/>
            <person name="Bork P."/>
            <person name="Koonin E.V."/>
            <person name="Zdobnov E.M."/>
            <person name="Grigoriev I.V."/>
            <person name="Lynch M."/>
            <person name="Boore J.L."/>
        </authorList>
    </citation>
    <scope>NUCLEOTIDE SEQUENCE [LARGE SCALE GENOMIC DNA]</scope>
</reference>
<accession>E9GCS5</accession>